<dbReference type="NCBIfam" id="TIGR01614">
    <property type="entry name" value="PME_inhib"/>
    <property type="match status" value="1"/>
</dbReference>
<dbReference type="Gene3D" id="1.20.140.40">
    <property type="entry name" value="Invertase/pectin methylesterase inhibitor family protein"/>
    <property type="match status" value="1"/>
</dbReference>
<dbReference type="InterPro" id="IPR012334">
    <property type="entry name" value="Pectin_lyas_fold"/>
</dbReference>
<evidence type="ECO:0000256" key="9">
    <source>
        <dbReference type="ARBA" id="ARBA00023316"/>
    </source>
</evidence>
<comment type="caution">
    <text evidence="13">The sequence shown here is derived from an EMBL/GenBank/DDBJ whole genome shotgun (WGS) entry which is preliminary data.</text>
</comment>
<dbReference type="UniPathway" id="UPA00545">
    <property type="reaction ID" value="UER00823"/>
</dbReference>
<dbReference type="SUPFAM" id="SSF51126">
    <property type="entry name" value="Pectin lyase-like"/>
    <property type="match status" value="1"/>
</dbReference>
<evidence type="ECO:0000313" key="14">
    <source>
        <dbReference type="Proteomes" id="UP000593564"/>
    </source>
</evidence>
<reference evidence="13 14" key="2">
    <citation type="submission" date="2020-07" db="EMBL/GenBank/DDBJ databases">
        <title>Genome assembly of wild tea tree DASZ reveals pedigree and selection history of tea varieties.</title>
        <authorList>
            <person name="Zhang W."/>
        </authorList>
    </citation>
    <scope>NUCLEOTIDE SEQUENCE [LARGE SCALE GENOMIC DNA]</scope>
    <source>
        <strain evidence="14">cv. G240</strain>
        <tissue evidence="13">Leaf</tissue>
    </source>
</reference>
<comment type="catalytic activity">
    <reaction evidence="10">
        <text>[(1-&gt;4)-alpha-D-galacturonosyl methyl ester](n) + n H2O = [(1-&gt;4)-alpha-D-galacturonosyl](n) + n methanol + n H(+)</text>
        <dbReference type="Rhea" id="RHEA:22380"/>
        <dbReference type="Rhea" id="RHEA-COMP:14570"/>
        <dbReference type="Rhea" id="RHEA-COMP:14573"/>
        <dbReference type="ChEBI" id="CHEBI:15377"/>
        <dbReference type="ChEBI" id="CHEBI:15378"/>
        <dbReference type="ChEBI" id="CHEBI:17790"/>
        <dbReference type="ChEBI" id="CHEBI:140522"/>
        <dbReference type="ChEBI" id="CHEBI:140523"/>
        <dbReference type="EC" id="3.1.1.11"/>
    </reaction>
</comment>
<keyword evidence="11" id="KW-1133">Transmembrane helix</keyword>
<evidence type="ECO:0000313" key="13">
    <source>
        <dbReference type="EMBL" id="KAF5937334.1"/>
    </source>
</evidence>
<keyword evidence="11" id="KW-0812">Transmembrane</keyword>
<dbReference type="SMART" id="SM00856">
    <property type="entry name" value="PMEI"/>
    <property type="match status" value="1"/>
</dbReference>
<dbReference type="FunFam" id="1.20.140.40:FF:000010">
    <property type="entry name" value="Pectinesterase"/>
    <property type="match status" value="1"/>
</dbReference>
<keyword evidence="7" id="KW-1015">Disulfide bond</keyword>
<keyword evidence="8" id="KW-0325">Glycoprotein</keyword>
<evidence type="ECO:0000256" key="2">
    <source>
        <dbReference type="ARBA" id="ARBA00006027"/>
    </source>
</evidence>
<evidence type="ECO:0000256" key="3">
    <source>
        <dbReference type="ARBA" id="ARBA00007786"/>
    </source>
</evidence>
<dbReference type="Gene3D" id="2.160.20.10">
    <property type="entry name" value="Single-stranded right-handed beta-helix, Pectin lyase-like"/>
    <property type="match status" value="1"/>
</dbReference>
<keyword evidence="5" id="KW-0378">Hydrolase</keyword>
<evidence type="ECO:0000256" key="10">
    <source>
        <dbReference type="ARBA" id="ARBA00047928"/>
    </source>
</evidence>
<evidence type="ECO:0000256" key="1">
    <source>
        <dbReference type="ARBA" id="ARBA00005184"/>
    </source>
</evidence>
<organism evidence="13 14">
    <name type="scientific">Camellia sinensis</name>
    <name type="common">Tea plant</name>
    <name type="synonym">Thea sinensis</name>
    <dbReference type="NCBI Taxonomy" id="4442"/>
    <lineage>
        <taxon>Eukaryota</taxon>
        <taxon>Viridiplantae</taxon>
        <taxon>Streptophyta</taxon>
        <taxon>Embryophyta</taxon>
        <taxon>Tracheophyta</taxon>
        <taxon>Spermatophyta</taxon>
        <taxon>Magnoliopsida</taxon>
        <taxon>eudicotyledons</taxon>
        <taxon>Gunneridae</taxon>
        <taxon>Pentapetalae</taxon>
        <taxon>asterids</taxon>
        <taxon>Ericales</taxon>
        <taxon>Theaceae</taxon>
        <taxon>Camellia</taxon>
    </lineage>
</organism>
<dbReference type="CDD" id="cd15798">
    <property type="entry name" value="PMEI-like_3"/>
    <property type="match status" value="1"/>
</dbReference>
<evidence type="ECO:0000256" key="4">
    <source>
        <dbReference type="ARBA" id="ARBA00013229"/>
    </source>
</evidence>
<proteinExistence type="inferred from homology"/>
<gene>
    <name evidence="13" type="ORF">HYC85_024840</name>
</gene>
<comment type="pathway">
    <text evidence="1">Glycan metabolism; pectin degradation; 2-dehydro-3-deoxy-D-gluconate from pectin: step 1/5.</text>
</comment>
<evidence type="ECO:0000256" key="11">
    <source>
        <dbReference type="SAM" id="Phobius"/>
    </source>
</evidence>
<feature type="transmembrane region" description="Helical" evidence="11">
    <location>
        <begin position="12"/>
        <end position="33"/>
    </location>
</feature>
<feature type="domain" description="Pectinesterase inhibitor" evidence="12">
    <location>
        <begin position="53"/>
        <end position="206"/>
    </location>
</feature>
<dbReference type="GO" id="GO:0045490">
    <property type="term" value="P:pectin catabolic process"/>
    <property type="evidence" value="ECO:0007669"/>
    <property type="project" value="UniProtKB-UniPathway"/>
</dbReference>
<dbReference type="GO" id="GO:0030599">
    <property type="term" value="F:pectinesterase activity"/>
    <property type="evidence" value="ECO:0007669"/>
    <property type="project" value="UniProtKB-EC"/>
</dbReference>
<reference evidence="14" key="1">
    <citation type="journal article" date="2020" name="Nat. Commun.">
        <title>Genome assembly of wild tea tree DASZ reveals pedigree and selection history of tea varieties.</title>
        <authorList>
            <person name="Zhang W."/>
            <person name="Zhang Y."/>
            <person name="Qiu H."/>
            <person name="Guo Y."/>
            <person name="Wan H."/>
            <person name="Zhang X."/>
            <person name="Scossa F."/>
            <person name="Alseekh S."/>
            <person name="Zhang Q."/>
            <person name="Wang P."/>
            <person name="Xu L."/>
            <person name="Schmidt M.H."/>
            <person name="Jia X."/>
            <person name="Li D."/>
            <person name="Zhu A."/>
            <person name="Guo F."/>
            <person name="Chen W."/>
            <person name="Ni D."/>
            <person name="Usadel B."/>
            <person name="Fernie A.R."/>
            <person name="Wen W."/>
        </authorList>
    </citation>
    <scope>NUCLEOTIDE SEQUENCE [LARGE SCALE GENOMIC DNA]</scope>
    <source>
        <strain evidence="14">cv. G240</strain>
    </source>
</reference>
<keyword evidence="6" id="KW-0063">Aspartyl esterase</keyword>
<comment type="similarity">
    <text evidence="2">In the N-terminal section; belongs to the PMEI family.</text>
</comment>
<dbReference type="AlphaFoldDB" id="A0A7J7GD67"/>
<keyword evidence="9" id="KW-0961">Cell wall biogenesis/degradation</keyword>
<evidence type="ECO:0000256" key="5">
    <source>
        <dbReference type="ARBA" id="ARBA00022801"/>
    </source>
</evidence>
<dbReference type="GO" id="GO:0042545">
    <property type="term" value="P:cell wall modification"/>
    <property type="evidence" value="ECO:0007669"/>
    <property type="project" value="InterPro"/>
</dbReference>
<dbReference type="InterPro" id="IPR000070">
    <property type="entry name" value="Pectinesterase_cat"/>
</dbReference>
<dbReference type="Proteomes" id="UP000593564">
    <property type="component" value="Unassembled WGS sequence"/>
</dbReference>
<keyword evidence="14" id="KW-1185">Reference proteome</keyword>
<dbReference type="EC" id="3.1.1.11" evidence="4"/>
<evidence type="ECO:0000256" key="8">
    <source>
        <dbReference type="ARBA" id="ARBA00023180"/>
    </source>
</evidence>
<evidence type="ECO:0000259" key="12">
    <source>
        <dbReference type="SMART" id="SM00856"/>
    </source>
</evidence>
<dbReference type="Pfam" id="PF04043">
    <property type="entry name" value="PMEI"/>
    <property type="match status" value="1"/>
</dbReference>
<dbReference type="GO" id="GO:0004857">
    <property type="term" value="F:enzyme inhibitor activity"/>
    <property type="evidence" value="ECO:0007669"/>
    <property type="project" value="InterPro"/>
</dbReference>
<keyword evidence="11" id="KW-0472">Membrane</keyword>
<dbReference type="EMBL" id="JACBKZ010000012">
    <property type="protein sequence ID" value="KAF5937334.1"/>
    <property type="molecule type" value="Genomic_DNA"/>
</dbReference>
<name>A0A7J7GD67_CAMSI</name>
<dbReference type="SUPFAM" id="SSF101148">
    <property type="entry name" value="Plant invertase/pectin methylesterase inhibitor"/>
    <property type="match status" value="1"/>
</dbReference>
<sequence length="484" mass="53201">MYHHRLSQRPNPLCIIIIFLTLPTISAIVFLTLSSQTPLIKIPKPKPTITSLIHTQIANTTCDGTLYPDLCVSTISTFPDLLLKSLPQIIAATVNHSVTEVRASESNCSGILRTIPELAPLDKQALDDCIELLDNTIAELKTVIADLSANKTTSKHFRDLQTLLSGAMTNQYTCLDGFAYSKGNVRPYIEDRLDKISHHVSNALAMLRKIPAANAAAHGGGEVFPEYGKVRGGFPTWVSRKDRRLLQAAVNQTRYNLVVAKDGSGNFTTIGEAVAAAPNSSETRFVIYVKGGAYYENVEVERKKTKLMLVGDGIGKTLVKDNRMLLMGGPLSAVVGNGFIAKGITFENYAGPSKHQAVAFRSGSDFSAFFQCSFIGYQDTLYVHSLRQFYRDCDIYGTNCNLYARKPDDTQKNIITAQGRDDPFQTTGISIISCKIAAALDLIPVQSSFKTYLGRPWKQYSRTVYLLSNIGDLVDPAGWLEVVR</sequence>
<evidence type="ECO:0000256" key="7">
    <source>
        <dbReference type="ARBA" id="ARBA00023157"/>
    </source>
</evidence>
<evidence type="ECO:0000256" key="6">
    <source>
        <dbReference type="ARBA" id="ARBA00023085"/>
    </source>
</evidence>
<dbReference type="Pfam" id="PF01095">
    <property type="entry name" value="Pectinesterase"/>
    <property type="match status" value="1"/>
</dbReference>
<protein>
    <recommendedName>
        <fullName evidence="4">pectinesterase</fullName>
        <ecNumber evidence="4">3.1.1.11</ecNumber>
    </recommendedName>
</protein>
<accession>A0A7J7GD67</accession>
<dbReference type="PANTHER" id="PTHR31707">
    <property type="entry name" value="PECTINESTERASE"/>
    <property type="match status" value="1"/>
</dbReference>
<comment type="similarity">
    <text evidence="3">In the C-terminal section; belongs to the pectinesterase family.</text>
</comment>
<dbReference type="InterPro" id="IPR035513">
    <property type="entry name" value="Invertase/methylesterase_inhib"/>
</dbReference>
<dbReference type="InterPro" id="IPR011050">
    <property type="entry name" value="Pectin_lyase_fold/virulence"/>
</dbReference>
<dbReference type="InterPro" id="IPR006501">
    <property type="entry name" value="Pectinesterase_inhib_dom"/>
</dbReference>